<feature type="domain" description="F-box" evidence="1">
    <location>
        <begin position="3"/>
        <end position="47"/>
    </location>
</feature>
<organism evidence="3 4">
    <name type="scientific">Mucor saturninus</name>
    <dbReference type="NCBI Taxonomy" id="64648"/>
    <lineage>
        <taxon>Eukaryota</taxon>
        <taxon>Fungi</taxon>
        <taxon>Fungi incertae sedis</taxon>
        <taxon>Mucoromycota</taxon>
        <taxon>Mucoromycotina</taxon>
        <taxon>Mucoromycetes</taxon>
        <taxon>Mucorales</taxon>
        <taxon>Mucorineae</taxon>
        <taxon>Mucoraceae</taxon>
        <taxon>Mucor</taxon>
    </lineage>
</organism>
<dbReference type="Gene3D" id="3.80.10.10">
    <property type="entry name" value="Ribonuclease Inhibitor"/>
    <property type="match status" value="4"/>
</dbReference>
<gene>
    <name evidence="3" type="ORF">INT47_004982</name>
</gene>
<dbReference type="InterPro" id="IPR032675">
    <property type="entry name" value="LRR_dom_sf"/>
</dbReference>
<dbReference type="GO" id="GO:0019005">
    <property type="term" value="C:SCF ubiquitin ligase complex"/>
    <property type="evidence" value="ECO:0007669"/>
    <property type="project" value="TreeGrafter"/>
</dbReference>
<dbReference type="OrthoDB" id="10257471at2759"/>
<reference evidence="3" key="1">
    <citation type="submission" date="2020-12" db="EMBL/GenBank/DDBJ databases">
        <title>Metabolic potential, ecology and presence of endohyphal bacteria is reflected in genomic diversity of Mucoromycotina.</title>
        <authorList>
            <person name="Muszewska A."/>
            <person name="Okrasinska A."/>
            <person name="Steczkiewicz K."/>
            <person name="Drgas O."/>
            <person name="Orlowska M."/>
            <person name="Perlinska-Lenart U."/>
            <person name="Aleksandrzak-Piekarczyk T."/>
            <person name="Szatraj K."/>
            <person name="Zielenkiewicz U."/>
            <person name="Pilsyk S."/>
            <person name="Malc E."/>
            <person name="Mieczkowski P."/>
            <person name="Kruszewska J.S."/>
            <person name="Biernat P."/>
            <person name="Pawlowska J."/>
        </authorList>
    </citation>
    <scope>NUCLEOTIDE SEQUENCE</scope>
    <source>
        <strain evidence="3">WA0000017839</strain>
    </source>
</reference>
<dbReference type="GO" id="GO:0031146">
    <property type="term" value="P:SCF-dependent proteasomal ubiquitin-dependent protein catabolic process"/>
    <property type="evidence" value="ECO:0007669"/>
    <property type="project" value="TreeGrafter"/>
</dbReference>
<dbReference type="SUPFAM" id="SSF81383">
    <property type="entry name" value="F-box domain"/>
    <property type="match status" value="1"/>
</dbReference>
<name>A0A8H7QUI0_9FUNG</name>
<dbReference type="InterPro" id="IPR036047">
    <property type="entry name" value="F-box-like_dom_sf"/>
</dbReference>
<proteinExistence type="predicted"/>
<dbReference type="InterPro" id="IPR001810">
    <property type="entry name" value="F-box_dom"/>
</dbReference>
<dbReference type="InterPro" id="IPR006553">
    <property type="entry name" value="Leu-rich_rpt_Cys-con_subtyp"/>
</dbReference>
<feature type="domain" description="F-box/LRR-repeat protein 15-like leucin rich repeat" evidence="2">
    <location>
        <begin position="140"/>
        <end position="378"/>
    </location>
</feature>
<dbReference type="Pfam" id="PF12937">
    <property type="entry name" value="F-box-like"/>
    <property type="match status" value="1"/>
</dbReference>
<dbReference type="Proteomes" id="UP000603453">
    <property type="component" value="Unassembled WGS sequence"/>
</dbReference>
<protein>
    <submittedName>
        <fullName evidence="3">Uncharacterized protein</fullName>
    </submittedName>
</protein>
<dbReference type="AlphaFoldDB" id="A0A8H7QUI0"/>
<evidence type="ECO:0000259" key="1">
    <source>
        <dbReference type="Pfam" id="PF12937"/>
    </source>
</evidence>
<evidence type="ECO:0000313" key="4">
    <source>
        <dbReference type="Proteomes" id="UP000603453"/>
    </source>
</evidence>
<keyword evidence="4" id="KW-1185">Reference proteome</keyword>
<dbReference type="SUPFAM" id="SSF52047">
    <property type="entry name" value="RNI-like"/>
    <property type="match status" value="1"/>
</dbReference>
<accession>A0A8H7QUI0</accession>
<evidence type="ECO:0000259" key="2">
    <source>
        <dbReference type="Pfam" id="PF25372"/>
    </source>
</evidence>
<dbReference type="InterPro" id="IPR057207">
    <property type="entry name" value="FBXL15_LRR"/>
</dbReference>
<dbReference type="EMBL" id="JAEPRD010000118">
    <property type="protein sequence ID" value="KAG2198015.1"/>
    <property type="molecule type" value="Genomic_DNA"/>
</dbReference>
<evidence type="ECO:0000313" key="3">
    <source>
        <dbReference type="EMBL" id="KAG2198015.1"/>
    </source>
</evidence>
<dbReference type="PANTHER" id="PTHR13318">
    <property type="entry name" value="PARTNER OF PAIRED, ISOFORM B-RELATED"/>
    <property type="match status" value="1"/>
</dbReference>
<sequence length="505" mass="57304">MFKSIPNEIISHILKLLTSDGDLKQCTFVCKQWSYLALELLWYKPNFVNPTSWLAFFTVIQSTQTSFPYTSFIRRINLSPLSNLVEDIHIITLTACTRLERLTLAGCSKLTDVGLCALITHQKCHGIGAELVSIDLSDVVQVTDTTVLKVAYCCPNLQGFNLGMSQEQQSITDTSVVELARQCRNLKRIKLNNCTKITERSAIDLASHCPRLVEVDFTNCKINDTALEMVFNHCRDLRELRISQSEVTNPRISDQAFLDSSLCLKQQIKNPPIYYYDQLRLVDFTAITTITDQSLKVLINSAPKIKSLVLNKCSRITDEGLMSVCKLGRFLHFLHLGHCVNLTDRSITKLALYCSRIRYLDMACCINITDRSVIELANLPKLKRIGLVKCSNITDIAISALTSHIRISNTLERIHLSHCTQLSIREISNLLNVCHRLNHLSLTNVPSFLRSDLQAFCRTAPKDFSELQLRTFCVFSGKGVQELRDYLNTLHENYTNSFNNNSRLE</sequence>
<dbReference type="SMART" id="SM00367">
    <property type="entry name" value="LRR_CC"/>
    <property type="match status" value="11"/>
</dbReference>
<comment type="caution">
    <text evidence="3">The sequence shown here is derived from an EMBL/GenBank/DDBJ whole genome shotgun (WGS) entry which is preliminary data.</text>
</comment>
<dbReference type="Gene3D" id="1.20.1280.50">
    <property type="match status" value="1"/>
</dbReference>
<dbReference type="Pfam" id="PF25372">
    <property type="entry name" value="DUF7885"/>
    <property type="match status" value="1"/>
</dbReference>